<protein>
    <submittedName>
        <fullName evidence="3">DUF3300 domain-containing protein</fullName>
    </submittedName>
</protein>
<sequence>MTRRSLPHSLALLALLCGPIMAQTEAPAEPAAETASLLTDAELQTLVAPVALYPDTLLIQVLVASTYPLDVAKAQILLEKNEGLDPEALEAKIAQEEFDPSVEVLATAFPTVVGEMAEHLDWTESVGNAMLAQSDDVMNAVQVLRQQAIQTGALLDNDQQSVTLEEMDATLSTSDAPAETVVIQPANPQTVYVPQYDQNVVYDTNRYGVGDALLTGAVAFGTVALIDEIFDDDDDWDDYWGCRNCAGWGGGPIYREPDIDIDVDGNVNIGNRLDIDRDKVNIDRDKINIDRDKINIDRDKINAGDIKLDGNRVDIDRDKIKIDGWKPDPDRKSQAQDKIAARRDEKGATTLPIERKSGGGKSQGDELRKKLSSSTGARDITRPENAGARREAADGGGLGAAAAGAAGATGAIAGKELMKKSGGSKPKQISRPSGGSRPEVKKAAAPAKKAAAPAKKPAAAVQRKAPKTVAKKPSSGSIKKKASGSKVRKASSRGGSKKIKRR</sequence>
<name>A0ABW3IMK6_9RHOB</name>
<gene>
    <name evidence="3" type="ORF">ACFQ2S_06585</name>
</gene>
<evidence type="ECO:0000256" key="1">
    <source>
        <dbReference type="SAM" id="MobiDB-lite"/>
    </source>
</evidence>
<dbReference type="InterPro" id="IPR021728">
    <property type="entry name" value="DUF3300"/>
</dbReference>
<feature type="chain" id="PRO_5046872710" evidence="2">
    <location>
        <begin position="23"/>
        <end position="502"/>
    </location>
</feature>
<keyword evidence="4" id="KW-1185">Reference proteome</keyword>
<keyword evidence="2" id="KW-0732">Signal</keyword>
<evidence type="ECO:0000313" key="3">
    <source>
        <dbReference type="EMBL" id="MFD0979319.1"/>
    </source>
</evidence>
<organism evidence="3 4">
    <name type="scientific">Tropicimonas aquimaris</name>
    <dbReference type="NCBI Taxonomy" id="914152"/>
    <lineage>
        <taxon>Bacteria</taxon>
        <taxon>Pseudomonadati</taxon>
        <taxon>Pseudomonadota</taxon>
        <taxon>Alphaproteobacteria</taxon>
        <taxon>Rhodobacterales</taxon>
        <taxon>Roseobacteraceae</taxon>
        <taxon>Tropicimonas</taxon>
    </lineage>
</organism>
<dbReference type="PANTHER" id="PTHR40269">
    <property type="entry name" value="OUTER MEMBRANE PROTEIN-RELATED"/>
    <property type="match status" value="1"/>
</dbReference>
<dbReference type="Proteomes" id="UP001597108">
    <property type="component" value="Unassembled WGS sequence"/>
</dbReference>
<dbReference type="RefSeq" id="WP_386073665.1">
    <property type="nucleotide sequence ID" value="NZ_JBHTJT010000008.1"/>
</dbReference>
<feature type="region of interest" description="Disordered" evidence="1">
    <location>
        <begin position="323"/>
        <end position="502"/>
    </location>
</feature>
<feature type="signal peptide" evidence="2">
    <location>
        <begin position="1"/>
        <end position="22"/>
    </location>
</feature>
<dbReference type="PANTHER" id="PTHR40269:SF1">
    <property type="entry name" value="OUTER MEMBRANE PROTEIN"/>
    <property type="match status" value="1"/>
</dbReference>
<feature type="compositionally biased region" description="Basic residues" evidence="1">
    <location>
        <begin position="478"/>
        <end position="502"/>
    </location>
</feature>
<feature type="compositionally biased region" description="Basic and acidic residues" evidence="1">
    <location>
        <begin position="323"/>
        <end position="369"/>
    </location>
</feature>
<accession>A0ABW3IMK6</accession>
<feature type="compositionally biased region" description="Basic and acidic residues" evidence="1">
    <location>
        <begin position="379"/>
        <end position="393"/>
    </location>
</feature>
<feature type="compositionally biased region" description="Low complexity" evidence="1">
    <location>
        <begin position="443"/>
        <end position="463"/>
    </location>
</feature>
<reference evidence="4" key="1">
    <citation type="journal article" date="2019" name="Int. J. Syst. Evol. Microbiol.">
        <title>The Global Catalogue of Microorganisms (GCM) 10K type strain sequencing project: providing services to taxonomists for standard genome sequencing and annotation.</title>
        <authorList>
            <consortium name="The Broad Institute Genomics Platform"/>
            <consortium name="The Broad Institute Genome Sequencing Center for Infectious Disease"/>
            <person name="Wu L."/>
            <person name="Ma J."/>
        </authorList>
    </citation>
    <scope>NUCLEOTIDE SEQUENCE [LARGE SCALE GENOMIC DNA]</scope>
    <source>
        <strain evidence="4">CCUG 60524</strain>
    </source>
</reference>
<proteinExistence type="predicted"/>
<evidence type="ECO:0000313" key="4">
    <source>
        <dbReference type="Proteomes" id="UP001597108"/>
    </source>
</evidence>
<dbReference type="Pfam" id="PF11737">
    <property type="entry name" value="DUF3300"/>
    <property type="match status" value="1"/>
</dbReference>
<feature type="compositionally biased region" description="Low complexity" evidence="1">
    <location>
        <begin position="400"/>
        <end position="414"/>
    </location>
</feature>
<dbReference type="EMBL" id="JBHTJT010000008">
    <property type="protein sequence ID" value="MFD0979319.1"/>
    <property type="molecule type" value="Genomic_DNA"/>
</dbReference>
<comment type="caution">
    <text evidence="3">The sequence shown here is derived from an EMBL/GenBank/DDBJ whole genome shotgun (WGS) entry which is preliminary data.</text>
</comment>
<evidence type="ECO:0000256" key="2">
    <source>
        <dbReference type="SAM" id="SignalP"/>
    </source>
</evidence>